<accession>U1GUK8</accession>
<protein>
    <submittedName>
        <fullName evidence="1">Uncharacterized protein</fullName>
    </submittedName>
</protein>
<dbReference type="Proteomes" id="UP000019373">
    <property type="component" value="Unassembled WGS sequence"/>
</dbReference>
<organism evidence="1 2">
    <name type="scientific">Endocarpon pusillum (strain Z07020 / HMAS-L-300199)</name>
    <name type="common">Lichen-forming fungus</name>
    <dbReference type="NCBI Taxonomy" id="1263415"/>
    <lineage>
        <taxon>Eukaryota</taxon>
        <taxon>Fungi</taxon>
        <taxon>Dikarya</taxon>
        <taxon>Ascomycota</taxon>
        <taxon>Pezizomycotina</taxon>
        <taxon>Eurotiomycetes</taxon>
        <taxon>Chaetothyriomycetidae</taxon>
        <taxon>Verrucariales</taxon>
        <taxon>Verrucariaceae</taxon>
        <taxon>Endocarpon</taxon>
    </lineage>
</organism>
<evidence type="ECO:0000313" key="2">
    <source>
        <dbReference type="Proteomes" id="UP000019373"/>
    </source>
</evidence>
<sequence>MYSEENNYIFSILGVFAKHVRDVIPVHYATSLAASPAILAYARVAMGDAMALFMNEDNGRDSKGHSICDAPSWLPRAFAQMSYQEVPTLHISEYDGQIHSVLVSTMMALLLSEHHIIASMV</sequence>
<dbReference type="GeneID" id="19236601"/>
<dbReference type="OrthoDB" id="10555547at2759"/>
<evidence type="ECO:0000313" key="1">
    <source>
        <dbReference type="EMBL" id="ERF75716.1"/>
    </source>
</evidence>
<keyword evidence="2" id="KW-1185">Reference proteome</keyword>
<gene>
    <name evidence="1" type="ORF">EPUS_01546</name>
</gene>
<reference evidence="2" key="1">
    <citation type="journal article" date="2014" name="BMC Genomics">
        <title>Genome characteristics reveal the impact of lichenization on lichen-forming fungus Endocarpon pusillum Hedwig (Verrucariales, Ascomycota).</title>
        <authorList>
            <person name="Wang Y.-Y."/>
            <person name="Liu B."/>
            <person name="Zhang X.-Y."/>
            <person name="Zhou Q.-M."/>
            <person name="Zhang T."/>
            <person name="Li H."/>
            <person name="Yu Y.-F."/>
            <person name="Zhang X.-L."/>
            <person name="Hao X.-Y."/>
            <person name="Wang M."/>
            <person name="Wang L."/>
            <person name="Wei J.-C."/>
        </authorList>
    </citation>
    <scope>NUCLEOTIDE SEQUENCE [LARGE SCALE GENOMIC DNA]</scope>
    <source>
        <strain evidence="2">Z07020 / HMAS-L-300199</strain>
    </source>
</reference>
<name>U1GUK8_ENDPU</name>
<dbReference type="EMBL" id="KE720798">
    <property type="protein sequence ID" value="ERF75716.1"/>
    <property type="molecule type" value="Genomic_DNA"/>
</dbReference>
<dbReference type="HOGENOM" id="CLU_2038049_0_0_1"/>
<dbReference type="RefSeq" id="XP_007786874.1">
    <property type="nucleotide sequence ID" value="XM_007788684.1"/>
</dbReference>
<dbReference type="AlphaFoldDB" id="U1GUK8"/>
<proteinExistence type="predicted"/>